<comment type="caution">
    <text evidence="4">The sequence shown here is derived from an EMBL/GenBank/DDBJ whole genome shotgun (WGS) entry which is preliminary data.</text>
</comment>
<feature type="transmembrane region" description="Helical" evidence="3">
    <location>
        <begin position="362"/>
        <end position="383"/>
    </location>
</feature>
<keyword evidence="1" id="KW-0175">Coiled coil</keyword>
<gene>
    <name evidence="4" type="ORF">HJG44_02550</name>
</gene>
<evidence type="ECO:0000256" key="2">
    <source>
        <dbReference type="SAM" id="MobiDB-lite"/>
    </source>
</evidence>
<dbReference type="PANTHER" id="PTHR32309:SF31">
    <property type="entry name" value="CAPSULAR EXOPOLYSACCHARIDE FAMILY"/>
    <property type="match status" value="1"/>
</dbReference>
<sequence length="442" mass="48661">MLAAVAAFVPSKRYQATAWIIVDASRQSQAVSVSPEERRGGNEVITYDQVLRTQLSIAGSEEVVRRAIQGLRPVRLYPELPEDATDAEYLMARGNLGLAVEPNTFVVKISFRHKDPVLAARFANEVASKYRDRRSELIGNEGAVDFFRKEEERFKNELQSASAKLEEFARKTGIYAVGEQRKLLLEARYHSAKELAENENQIARASSELDSLRFQMRALRRRTTLPPEIFGEGSNPAAARQPRRDEILSDEPPLLNVKIYQDSAAKLVAANAELEGLRATQAKRLEDLRKMDEQLAQLAANEAQFTSLRRSVSLAEAYIENLAKRADEAKINNSWRSNEAFSSAQLLQSATVPLGPSFPNPVLFMGAGLLAGVFASGSIAYFAKVFGRFSAPTDAGRIGETVQAAPAHPFGGFGSRVQPPRDAVQDFPSVKGGRRPLGVSEL</sequence>
<dbReference type="PANTHER" id="PTHR32309">
    <property type="entry name" value="TYROSINE-PROTEIN KINASE"/>
    <property type="match status" value="1"/>
</dbReference>
<organism evidence="4 5">
    <name type="scientific">Enterovirga aerilata</name>
    <dbReference type="NCBI Taxonomy" id="2730920"/>
    <lineage>
        <taxon>Bacteria</taxon>
        <taxon>Pseudomonadati</taxon>
        <taxon>Pseudomonadota</taxon>
        <taxon>Alphaproteobacteria</taxon>
        <taxon>Hyphomicrobiales</taxon>
        <taxon>Methylobacteriaceae</taxon>
        <taxon>Enterovirga</taxon>
    </lineage>
</organism>
<proteinExistence type="predicted"/>
<feature type="coiled-coil region" evidence="1">
    <location>
        <begin position="195"/>
        <end position="222"/>
    </location>
</feature>
<accession>A0A849I138</accession>
<feature type="region of interest" description="Disordered" evidence="2">
    <location>
        <begin position="409"/>
        <end position="442"/>
    </location>
</feature>
<dbReference type="EMBL" id="JABEPP010000001">
    <property type="protein sequence ID" value="NNM71274.1"/>
    <property type="molecule type" value="Genomic_DNA"/>
</dbReference>
<evidence type="ECO:0000313" key="4">
    <source>
        <dbReference type="EMBL" id="NNM71274.1"/>
    </source>
</evidence>
<keyword evidence="3" id="KW-0812">Transmembrane</keyword>
<dbReference type="AlphaFoldDB" id="A0A849I138"/>
<evidence type="ECO:0000313" key="5">
    <source>
        <dbReference type="Proteomes" id="UP000564885"/>
    </source>
</evidence>
<reference evidence="4 5" key="1">
    <citation type="submission" date="2020-04" db="EMBL/GenBank/DDBJ databases">
        <title>Enterovirga sp. isolate from soil.</title>
        <authorList>
            <person name="Chea S."/>
            <person name="Kim D.-U."/>
        </authorList>
    </citation>
    <scope>NUCLEOTIDE SEQUENCE [LARGE SCALE GENOMIC DNA]</scope>
    <source>
        <strain evidence="4 5">DB1703</strain>
    </source>
</reference>
<evidence type="ECO:0008006" key="6">
    <source>
        <dbReference type="Google" id="ProtNLM"/>
    </source>
</evidence>
<name>A0A849I138_9HYPH</name>
<keyword evidence="5" id="KW-1185">Reference proteome</keyword>
<evidence type="ECO:0000256" key="3">
    <source>
        <dbReference type="SAM" id="Phobius"/>
    </source>
</evidence>
<keyword evidence="3" id="KW-0472">Membrane</keyword>
<protein>
    <recommendedName>
        <fullName evidence="6">Lipopolysaccharide biosynthesis protein</fullName>
    </recommendedName>
</protein>
<dbReference type="InterPro" id="IPR050445">
    <property type="entry name" value="Bact_polysacc_biosynth/exp"/>
</dbReference>
<keyword evidence="3" id="KW-1133">Transmembrane helix</keyword>
<dbReference type="Proteomes" id="UP000564885">
    <property type="component" value="Unassembled WGS sequence"/>
</dbReference>
<feature type="coiled-coil region" evidence="1">
    <location>
        <begin position="144"/>
        <end position="171"/>
    </location>
</feature>
<evidence type="ECO:0000256" key="1">
    <source>
        <dbReference type="SAM" id="Coils"/>
    </source>
</evidence>